<sequence length="268" mass="28933">MPAHLFPVREEEKKAKRSETAEEDGSGSSESRPETPLGHLLPTIPFSPLRVRIPGRRQSIPESVLSTYSDPTSSESVDIQTIPEPPSPTFSTTSISTDFTSFTSASEMSTLSASTAATSVASSSSSGNLTIKAAHNQSIILIRTSRDAQFSDVRQRIFDKFLVQEKFTLSAAFAIAFVMPDSSNTNTNSTSNRVYVEAETASPGPKNPSFAASAKGKGRARSNSDSVTGSMQYYQNPMILVRNQADWERALASAFSSKVTVRVLDTFS</sequence>
<feature type="region of interest" description="Disordered" evidence="1">
    <location>
        <begin position="55"/>
        <end position="94"/>
    </location>
</feature>
<dbReference type="Proteomes" id="UP000518752">
    <property type="component" value="Unassembled WGS sequence"/>
</dbReference>
<dbReference type="OrthoDB" id="3011459at2759"/>
<evidence type="ECO:0000313" key="2">
    <source>
        <dbReference type="EMBL" id="KAF5391529.1"/>
    </source>
</evidence>
<reference evidence="2 3" key="1">
    <citation type="journal article" date="2020" name="ISME J.">
        <title>Uncovering the hidden diversity of litter-decomposition mechanisms in mushroom-forming fungi.</title>
        <authorList>
            <person name="Floudas D."/>
            <person name="Bentzer J."/>
            <person name="Ahren D."/>
            <person name="Johansson T."/>
            <person name="Persson P."/>
            <person name="Tunlid A."/>
        </authorList>
    </citation>
    <scope>NUCLEOTIDE SEQUENCE [LARGE SCALE GENOMIC DNA]</scope>
    <source>
        <strain evidence="2 3">CBS 406.79</strain>
    </source>
</reference>
<gene>
    <name evidence="2" type="ORF">D9757_002492</name>
</gene>
<name>A0A8H5HXQ1_9AGAR</name>
<dbReference type="EMBL" id="JAACJN010000009">
    <property type="protein sequence ID" value="KAF5391529.1"/>
    <property type="molecule type" value="Genomic_DNA"/>
</dbReference>
<feature type="region of interest" description="Disordered" evidence="1">
    <location>
        <begin position="1"/>
        <end position="43"/>
    </location>
</feature>
<protein>
    <submittedName>
        <fullName evidence="2">Uncharacterized protein</fullName>
    </submittedName>
</protein>
<feature type="compositionally biased region" description="Polar residues" evidence="1">
    <location>
        <begin position="60"/>
        <end position="79"/>
    </location>
</feature>
<keyword evidence="3" id="KW-1185">Reference proteome</keyword>
<proteinExistence type="predicted"/>
<feature type="region of interest" description="Disordered" evidence="1">
    <location>
        <begin position="198"/>
        <end position="229"/>
    </location>
</feature>
<evidence type="ECO:0000256" key="1">
    <source>
        <dbReference type="SAM" id="MobiDB-lite"/>
    </source>
</evidence>
<organism evidence="2 3">
    <name type="scientific">Collybiopsis confluens</name>
    <dbReference type="NCBI Taxonomy" id="2823264"/>
    <lineage>
        <taxon>Eukaryota</taxon>
        <taxon>Fungi</taxon>
        <taxon>Dikarya</taxon>
        <taxon>Basidiomycota</taxon>
        <taxon>Agaricomycotina</taxon>
        <taxon>Agaricomycetes</taxon>
        <taxon>Agaricomycetidae</taxon>
        <taxon>Agaricales</taxon>
        <taxon>Marasmiineae</taxon>
        <taxon>Omphalotaceae</taxon>
        <taxon>Collybiopsis</taxon>
    </lineage>
</organism>
<evidence type="ECO:0000313" key="3">
    <source>
        <dbReference type="Proteomes" id="UP000518752"/>
    </source>
</evidence>
<feature type="compositionally biased region" description="Basic and acidic residues" evidence="1">
    <location>
        <begin position="7"/>
        <end position="20"/>
    </location>
</feature>
<dbReference type="AlphaFoldDB" id="A0A8H5HXQ1"/>
<comment type="caution">
    <text evidence="2">The sequence shown here is derived from an EMBL/GenBank/DDBJ whole genome shotgun (WGS) entry which is preliminary data.</text>
</comment>
<accession>A0A8H5HXQ1</accession>